<dbReference type="InterPro" id="IPR014747">
    <property type="entry name" value="Bac_photo_RC_H_C"/>
</dbReference>
<sequence>MSDGAIIGSLDLTTLLFMAFTLFFIGLVFYLRREDRREGYPLEADTTGKLEEPGAVWFPTRKAFKLPSGETVFKPDMTRDAPSPNMERLAVWPGAPSQPVGDPMAAGVGPGAYAQREDKPDLTHENLPKIVPMRALPDFDVARPKIDPRGMTVIGADGESAGVISDIWVDRAEALVRYYEVELAKGGRKVLLPFAFTNIRGKARKALVSAIQASQFAGVPAHKSPDQVTRLEEEKISAYYGAGTLYATSDKAEPWF</sequence>
<keyword evidence="1" id="KW-0472">Membrane</keyword>
<dbReference type="Proteomes" id="UP000325122">
    <property type="component" value="Unassembled WGS sequence"/>
</dbReference>
<dbReference type="SUPFAM" id="SSF81490">
    <property type="entry name" value="Photosystem II reaction centre subunit H, transmembrane region"/>
    <property type="match status" value="1"/>
</dbReference>
<dbReference type="RefSeq" id="WP_150023294.1">
    <property type="nucleotide sequence ID" value="NZ_VWOJ01000002.1"/>
</dbReference>
<keyword evidence="1" id="KW-1133">Transmembrane helix</keyword>
<dbReference type="Gene3D" id="4.10.540.10">
    <property type="entry name" value="Photosynthetic reaction centre, H subunit, N-terminal domain"/>
    <property type="match status" value="1"/>
</dbReference>
<dbReference type="InterPro" id="IPR011033">
    <property type="entry name" value="PRC_barrel-like_sf"/>
</dbReference>
<reference evidence="4 5" key="1">
    <citation type="submission" date="2019-09" db="EMBL/GenBank/DDBJ databases">
        <authorList>
            <person name="Kevbrin V."/>
            <person name="Grouzdev D.S."/>
        </authorList>
    </citation>
    <scope>NUCLEOTIDE SEQUENCE [LARGE SCALE GENOMIC DNA]</scope>
    <source>
        <strain evidence="4 5">G-192</strain>
    </source>
</reference>
<evidence type="ECO:0000313" key="4">
    <source>
        <dbReference type="EMBL" id="KAA5804027.1"/>
    </source>
</evidence>
<dbReference type="InterPro" id="IPR005652">
    <property type="entry name" value="Photo_RC_H"/>
</dbReference>
<dbReference type="GO" id="GO:0019684">
    <property type="term" value="P:photosynthesis, light reaction"/>
    <property type="evidence" value="ECO:0007669"/>
    <property type="project" value="InterPro"/>
</dbReference>
<dbReference type="EMBL" id="VWOJ01000002">
    <property type="protein sequence ID" value="KAA5804027.1"/>
    <property type="molecule type" value="Genomic_DNA"/>
</dbReference>
<keyword evidence="1" id="KW-0812">Transmembrane</keyword>
<name>A0A5M6ZK29_9PROT</name>
<protein>
    <submittedName>
        <fullName evidence="4">Photosynthetic reaction center subunit H</fullName>
    </submittedName>
</protein>
<dbReference type="SUPFAM" id="SSF50346">
    <property type="entry name" value="PRC-barrel domain"/>
    <property type="match status" value="1"/>
</dbReference>
<dbReference type="Pfam" id="PF05239">
    <property type="entry name" value="PRC"/>
    <property type="match status" value="1"/>
</dbReference>
<dbReference type="InterPro" id="IPR015810">
    <property type="entry name" value="Photo_RC_H_N"/>
</dbReference>
<dbReference type="InterPro" id="IPR037097">
    <property type="entry name" value="Photo_RC_H_N_sf"/>
</dbReference>
<accession>A0A5M6ZK29</accession>
<gene>
    <name evidence="4" type="primary">puhA</name>
    <name evidence="4" type="ORF">F1654_09620</name>
</gene>
<evidence type="ECO:0000259" key="3">
    <source>
        <dbReference type="Pfam" id="PF05239"/>
    </source>
</evidence>
<evidence type="ECO:0000259" key="2">
    <source>
        <dbReference type="Pfam" id="PF03967"/>
    </source>
</evidence>
<evidence type="ECO:0000256" key="1">
    <source>
        <dbReference type="SAM" id="Phobius"/>
    </source>
</evidence>
<keyword evidence="5" id="KW-1185">Reference proteome</keyword>
<feature type="domain" description="PRC-barrel" evidence="3">
    <location>
        <begin position="147"/>
        <end position="211"/>
    </location>
</feature>
<organism evidence="4 5">
    <name type="scientific">Alkalicaulis satelles</name>
    <dbReference type="NCBI Taxonomy" id="2609175"/>
    <lineage>
        <taxon>Bacteria</taxon>
        <taxon>Pseudomonadati</taxon>
        <taxon>Pseudomonadota</taxon>
        <taxon>Alphaproteobacteria</taxon>
        <taxon>Maricaulales</taxon>
        <taxon>Maricaulaceae</taxon>
        <taxon>Alkalicaulis</taxon>
    </lineage>
</organism>
<dbReference type="Gene3D" id="3.90.50.10">
    <property type="entry name" value="Photosynthetic Reaction Center, subunit H, domain 2"/>
    <property type="match status" value="1"/>
</dbReference>
<feature type="domain" description="Photosynthetic reaction centre H subunit N-terminal" evidence="2">
    <location>
        <begin position="5"/>
        <end position="134"/>
    </location>
</feature>
<dbReference type="InterPro" id="IPR027275">
    <property type="entry name" value="PRC-brl_dom"/>
</dbReference>
<dbReference type="NCBIfam" id="TIGR01150">
    <property type="entry name" value="puhA"/>
    <property type="match status" value="1"/>
</dbReference>
<dbReference type="GO" id="GO:0030077">
    <property type="term" value="C:plasma membrane light-harvesting complex"/>
    <property type="evidence" value="ECO:0007669"/>
    <property type="project" value="InterPro"/>
</dbReference>
<comment type="caution">
    <text evidence="4">The sequence shown here is derived from an EMBL/GenBank/DDBJ whole genome shotgun (WGS) entry which is preliminary data.</text>
</comment>
<evidence type="ECO:0000313" key="5">
    <source>
        <dbReference type="Proteomes" id="UP000325122"/>
    </source>
</evidence>
<proteinExistence type="predicted"/>
<dbReference type="Pfam" id="PF03967">
    <property type="entry name" value="PRCH"/>
    <property type="match status" value="1"/>
</dbReference>
<dbReference type="AlphaFoldDB" id="A0A5M6ZK29"/>
<feature type="transmembrane region" description="Helical" evidence="1">
    <location>
        <begin position="12"/>
        <end position="31"/>
    </location>
</feature>